<feature type="transmembrane region" description="Helical" evidence="1">
    <location>
        <begin position="6"/>
        <end position="21"/>
    </location>
</feature>
<reference evidence="2 3" key="1">
    <citation type="journal article" date="2021" name="Sci. Rep.">
        <title>The distribution of antibiotic resistance genes in chicken gut microbiota commensals.</title>
        <authorList>
            <person name="Juricova H."/>
            <person name="Matiasovicova J."/>
            <person name="Kubasova T."/>
            <person name="Cejkova D."/>
            <person name="Rychlik I."/>
        </authorList>
    </citation>
    <scope>NUCLEOTIDE SEQUENCE [LARGE SCALE GENOMIC DNA]</scope>
    <source>
        <strain evidence="2 3">An810</strain>
    </source>
</reference>
<dbReference type="InterPro" id="IPR049458">
    <property type="entry name" value="EpsG-like"/>
</dbReference>
<organism evidence="2 3">
    <name type="scientific">Limosilactobacillus alvi</name>
    <dbReference type="NCBI Taxonomy" id="990412"/>
    <lineage>
        <taxon>Bacteria</taxon>
        <taxon>Bacillati</taxon>
        <taxon>Bacillota</taxon>
        <taxon>Bacilli</taxon>
        <taxon>Lactobacillales</taxon>
        <taxon>Lactobacillaceae</taxon>
        <taxon>Limosilactobacillus</taxon>
    </lineage>
</organism>
<sequence>MFPYLILISTPVIYLFLKILTRKQNSCIGLIVSGVYLWSFVAFRGLPVGTDTMTYSGLFYSISHMSGNLGLISNSLHIEYGYVLLNKIISLFTDNYLFVQLIVSFVTIFLLINIILKSSSDYLMSLEIFISLTYYFLLMNISRQFLAVSILSLSLLMIIREKRILGLIFIILAGLIHQSAFLFLAVWILSKFKLTKNRFYCLVGGTVILGVPLINVLNRLMVNNERYNIGILNGSSSGKGLFGVIYALIIFIFLIIYYLIYDFENDNSFSRNLMYILLIITFLNIANIKYPFLGRIRYVFEPFLILIIPEIIKKLKLSEYRLVIYILIEILGFIAIYKLIPNNPFYGVVPYSFWR</sequence>
<feature type="transmembrane region" description="Helical" evidence="1">
    <location>
        <begin position="273"/>
        <end position="292"/>
    </location>
</feature>
<dbReference type="RefSeq" id="WP_204776147.1">
    <property type="nucleotide sequence ID" value="NZ_JACJJQ010000009.1"/>
</dbReference>
<feature type="transmembrane region" description="Helical" evidence="1">
    <location>
        <begin position="322"/>
        <end position="340"/>
    </location>
</feature>
<accession>A0ABS2EMH3</accession>
<dbReference type="Pfam" id="PF14897">
    <property type="entry name" value="EpsG"/>
    <property type="match status" value="1"/>
</dbReference>
<evidence type="ECO:0000313" key="3">
    <source>
        <dbReference type="Proteomes" id="UP000776629"/>
    </source>
</evidence>
<proteinExistence type="predicted"/>
<evidence type="ECO:0000256" key="1">
    <source>
        <dbReference type="SAM" id="Phobius"/>
    </source>
</evidence>
<keyword evidence="1" id="KW-1133">Transmembrane helix</keyword>
<feature type="transmembrane region" description="Helical" evidence="1">
    <location>
        <begin position="199"/>
        <end position="221"/>
    </location>
</feature>
<keyword evidence="1" id="KW-0812">Transmembrane</keyword>
<name>A0ABS2EMH3_9LACO</name>
<keyword evidence="1" id="KW-0472">Membrane</keyword>
<keyword evidence="3" id="KW-1185">Reference proteome</keyword>
<gene>
    <name evidence="2" type="ORF">H5993_02890</name>
</gene>
<feature type="transmembrane region" description="Helical" evidence="1">
    <location>
        <begin position="166"/>
        <end position="187"/>
    </location>
</feature>
<protein>
    <submittedName>
        <fullName evidence="2">EpsG family protein</fullName>
    </submittedName>
</protein>
<feature type="transmembrane region" description="Helical" evidence="1">
    <location>
        <begin position="241"/>
        <end position="261"/>
    </location>
</feature>
<feature type="transmembrane region" description="Helical" evidence="1">
    <location>
        <begin position="28"/>
        <end position="46"/>
    </location>
</feature>
<feature type="transmembrane region" description="Helical" evidence="1">
    <location>
        <begin position="145"/>
        <end position="160"/>
    </location>
</feature>
<dbReference type="EMBL" id="JACJJQ010000009">
    <property type="protein sequence ID" value="MBM6753709.1"/>
    <property type="molecule type" value="Genomic_DNA"/>
</dbReference>
<feature type="transmembrane region" description="Helical" evidence="1">
    <location>
        <begin position="66"/>
        <end position="85"/>
    </location>
</feature>
<feature type="transmembrane region" description="Helical" evidence="1">
    <location>
        <begin position="97"/>
        <end position="116"/>
    </location>
</feature>
<dbReference type="Proteomes" id="UP000776629">
    <property type="component" value="Unassembled WGS sequence"/>
</dbReference>
<evidence type="ECO:0000313" key="2">
    <source>
        <dbReference type="EMBL" id="MBM6753709.1"/>
    </source>
</evidence>
<comment type="caution">
    <text evidence="2">The sequence shown here is derived from an EMBL/GenBank/DDBJ whole genome shotgun (WGS) entry which is preliminary data.</text>
</comment>